<keyword evidence="1" id="KW-0472">Membrane</keyword>
<reference evidence="2" key="1">
    <citation type="submission" date="2023-12" db="EMBL/GenBank/DDBJ databases">
        <title>Isolation of organohalide respiring bacteria Dehalococcoides mccartyi strain GPTCE1 in groundwater collected near a chemical plant in Suzhou, China.</title>
        <authorList>
            <person name="Liu G."/>
        </authorList>
    </citation>
    <scope>NUCLEOTIDE SEQUENCE</scope>
    <source>
        <strain evidence="2">GPTCE1</strain>
    </source>
</reference>
<organism evidence="2 3">
    <name type="scientific">Dehalococcoides mccartyi</name>
    <dbReference type="NCBI Taxonomy" id="61435"/>
    <lineage>
        <taxon>Bacteria</taxon>
        <taxon>Bacillati</taxon>
        <taxon>Chloroflexota</taxon>
        <taxon>Dehalococcoidia</taxon>
        <taxon>Dehalococcoidales</taxon>
        <taxon>Dehalococcoidaceae</taxon>
        <taxon>Dehalococcoides</taxon>
    </lineage>
</organism>
<gene>
    <name evidence="2" type="ORF">VLL09_07410</name>
</gene>
<evidence type="ECO:0000313" key="3">
    <source>
        <dbReference type="Proteomes" id="UP001327986"/>
    </source>
</evidence>
<dbReference type="RefSeq" id="WP_236886597.1">
    <property type="nucleotide sequence ID" value="NZ_CP013074.1"/>
</dbReference>
<proteinExistence type="predicted"/>
<keyword evidence="1" id="KW-1133">Transmembrane helix</keyword>
<feature type="transmembrane region" description="Helical" evidence="1">
    <location>
        <begin position="12"/>
        <end position="34"/>
    </location>
</feature>
<sequence>MAGIRINLRSIYMALGFSLTIIGLILFATCYAAFGIDLSQLGIRIGPIEYQILQWVMIIGGGLFLLGLVRIIAKSIEHNKNS</sequence>
<dbReference type="Proteomes" id="UP001327986">
    <property type="component" value="Chromosome"/>
</dbReference>
<accession>A0AB38Z9B7</accession>
<protein>
    <recommendedName>
        <fullName evidence="4">Tetrachloroethene reductive dehalogenase TceA membrane-bound subunit</fullName>
    </recommendedName>
</protein>
<dbReference type="EMBL" id="CP141531">
    <property type="protein sequence ID" value="WRO07203.1"/>
    <property type="molecule type" value="Genomic_DNA"/>
</dbReference>
<evidence type="ECO:0008006" key="4">
    <source>
        <dbReference type="Google" id="ProtNLM"/>
    </source>
</evidence>
<feature type="transmembrane region" description="Helical" evidence="1">
    <location>
        <begin position="54"/>
        <end position="73"/>
    </location>
</feature>
<name>A0AB38Z9B7_9CHLR</name>
<evidence type="ECO:0000313" key="2">
    <source>
        <dbReference type="EMBL" id="WRO07203.1"/>
    </source>
</evidence>
<dbReference type="AlphaFoldDB" id="A0AB38Z9B7"/>
<evidence type="ECO:0000256" key="1">
    <source>
        <dbReference type="SAM" id="Phobius"/>
    </source>
</evidence>
<keyword evidence="1" id="KW-0812">Transmembrane</keyword>